<feature type="region of interest" description="Disordered" evidence="6">
    <location>
        <begin position="293"/>
        <end position="314"/>
    </location>
</feature>
<reference evidence="8" key="1">
    <citation type="journal article" date="2013" name="Genome Announc.">
        <title>Draft genome sequence of the ascomycete Phaeoacremonium aleophilum strain UCR-PA7, a causal agent of the esca disease complex in grapevines.</title>
        <authorList>
            <person name="Blanco-Ulate B."/>
            <person name="Rolshausen P."/>
            <person name="Cantu D."/>
        </authorList>
    </citation>
    <scope>NUCLEOTIDE SEQUENCE [LARGE SCALE GENOMIC DNA]</scope>
    <source>
        <strain evidence="8">UCR-PA7</strain>
    </source>
</reference>
<dbReference type="SMART" id="SM01371">
    <property type="entry name" value="TFIIA"/>
    <property type="match status" value="1"/>
</dbReference>
<dbReference type="Gene3D" id="2.30.18.10">
    <property type="entry name" value="Transcription factor IIA (TFIIA), beta-barrel domain"/>
    <property type="match status" value="1"/>
</dbReference>
<keyword evidence="3" id="KW-0804">Transcription</keyword>
<dbReference type="PANTHER" id="PTHR12694:SF8">
    <property type="entry name" value="TRANSCRIPTION INITIATION FACTOR IIA SUBUNIT 1"/>
    <property type="match status" value="1"/>
</dbReference>
<dbReference type="AlphaFoldDB" id="R8BGU6"/>
<evidence type="ECO:0000256" key="3">
    <source>
        <dbReference type="ARBA" id="ARBA00023163"/>
    </source>
</evidence>
<feature type="region of interest" description="Disordered" evidence="6">
    <location>
        <begin position="54"/>
        <end position="109"/>
    </location>
</feature>
<evidence type="ECO:0000256" key="5">
    <source>
        <dbReference type="ARBA" id="ARBA00074154"/>
    </source>
</evidence>
<dbReference type="FunFam" id="1.10.287.100:FF:000001">
    <property type="entry name" value="Transcription initiation factor IIA subunit"/>
    <property type="match status" value="1"/>
</dbReference>
<gene>
    <name evidence="7" type="ORF">UCRPA7_5923</name>
</gene>
<feature type="compositionally biased region" description="Polar residues" evidence="6">
    <location>
        <begin position="80"/>
        <end position="108"/>
    </location>
</feature>
<dbReference type="eggNOG" id="KOG2652">
    <property type="taxonomic scope" value="Eukaryota"/>
</dbReference>
<comment type="similarity">
    <text evidence="2">Belongs to the TFIIA subunit 1 family.</text>
</comment>
<evidence type="ECO:0000313" key="8">
    <source>
        <dbReference type="Proteomes" id="UP000014074"/>
    </source>
</evidence>
<evidence type="ECO:0000313" key="7">
    <source>
        <dbReference type="EMBL" id="EON98565.1"/>
    </source>
</evidence>
<comment type="subcellular location">
    <subcellularLocation>
        <location evidence="1">Nucleus</location>
    </subcellularLocation>
</comment>
<evidence type="ECO:0000256" key="1">
    <source>
        <dbReference type="ARBA" id="ARBA00004123"/>
    </source>
</evidence>
<dbReference type="SUPFAM" id="SSF50784">
    <property type="entry name" value="Transcription factor IIA (TFIIA), beta-barrel domain"/>
    <property type="match status" value="1"/>
</dbReference>
<dbReference type="CDD" id="cd07976">
    <property type="entry name" value="TFIIA_alpha_beta_like"/>
    <property type="match status" value="2"/>
</dbReference>
<dbReference type="Gene3D" id="1.10.287.100">
    <property type="match status" value="1"/>
</dbReference>
<dbReference type="InterPro" id="IPR004855">
    <property type="entry name" value="TFIIA_asu/bsu"/>
</dbReference>
<dbReference type="GO" id="GO:0006367">
    <property type="term" value="P:transcription initiation at RNA polymerase II promoter"/>
    <property type="evidence" value="ECO:0007669"/>
    <property type="project" value="InterPro"/>
</dbReference>
<dbReference type="GeneID" id="19326527"/>
<feature type="region of interest" description="Disordered" evidence="6">
    <location>
        <begin position="153"/>
        <end position="206"/>
    </location>
</feature>
<dbReference type="HOGENOM" id="CLU_030027_4_1_1"/>
<name>R8BGU6_PHAM7</name>
<organism evidence="7 8">
    <name type="scientific">Phaeoacremonium minimum (strain UCR-PA7)</name>
    <name type="common">Esca disease fungus</name>
    <name type="synonym">Togninia minima</name>
    <dbReference type="NCBI Taxonomy" id="1286976"/>
    <lineage>
        <taxon>Eukaryota</taxon>
        <taxon>Fungi</taxon>
        <taxon>Dikarya</taxon>
        <taxon>Ascomycota</taxon>
        <taxon>Pezizomycotina</taxon>
        <taxon>Sordariomycetes</taxon>
        <taxon>Sordariomycetidae</taxon>
        <taxon>Togniniales</taxon>
        <taxon>Togniniaceae</taxon>
        <taxon>Phaeoacremonium</taxon>
    </lineage>
</organism>
<dbReference type="Proteomes" id="UP000014074">
    <property type="component" value="Unassembled WGS sequence"/>
</dbReference>
<evidence type="ECO:0000256" key="4">
    <source>
        <dbReference type="ARBA" id="ARBA00023242"/>
    </source>
</evidence>
<dbReference type="InterPro" id="IPR009088">
    <property type="entry name" value="TFIIA_b-brl"/>
</dbReference>
<dbReference type="OrthoDB" id="6275927at2759"/>
<dbReference type="GO" id="GO:0005672">
    <property type="term" value="C:transcription factor TFIIA complex"/>
    <property type="evidence" value="ECO:0007669"/>
    <property type="project" value="InterPro"/>
</dbReference>
<keyword evidence="8" id="KW-1185">Reference proteome</keyword>
<keyword evidence="4" id="KW-0539">Nucleus</keyword>
<sequence>MSNTSVGAVYQQIINDVIDASRTDFEDGGVEEGVLEELRKGWQEKLSSMKVAAFPWDPKPEPTPAVTNPPPAQAPAPPANSQSYTQAQLSPSQNAQSVQLPGTANQGANGVFIKPELGAKNEPVIKQEPGLQNGLAQQGGAAASIHAIQGFGQGGAVNNGQRLPPQGGVQPGQPRPQLTPQQYQQLQQQQRPPIGQNGLAQSQTDGAADGFEGVLMQKDGNGNSIELGRVDIDAMLHEKIASRAKQMEGGGLMLPLVQAQKHTSRAQKSTSGIAQFDGIDDDIKDEDAEHDEDAINSDLDDPDDDQDDDDDDDDNMGHIMLCMYDKVQRVKNKWKCTLKDGVLTVNGKEYVFHKATGEYEW</sequence>
<dbReference type="FunFam" id="2.30.18.10:FF:000006">
    <property type="entry name" value="Transcription factor TFIIA complex subunit Toa1"/>
    <property type="match status" value="1"/>
</dbReference>
<dbReference type="KEGG" id="tmn:UCRPA7_5923"/>
<dbReference type="PANTHER" id="PTHR12694">
    <property type="entry name" value="TRANSCRIPTION INITIATION FACTOR IIA SUBUNIT 1"/>
    <property type="match status" value="1"/>
</dbReference>
<accession>R8BGU6</accession>
<protein>
    <recommendedName>
        <fullName evidence="5">Transcription initiation factor IIA large subunit</fullName>
    </recommendedName>
</protein>
<evidence type="ECO:0000256" key="2">
    <source>
        <dbReference type="ARBA" id="ARBA00010059"/>
    </source>
</evidence>
<feature type="compositionally biased region" description="Pro residues" evidence="6">
    <location>
        <begin position="61"/>
        <end position="78"/>
    </location>
</feature>
<evidence type="ECO:0000256" key="6">
    <source>
        <dbReference type="SAM" id="MobiDB-lite"/>
    </source>
</evidence>
<dbReference type="Pfam" id="PF03153">
    <property type="entry name" value="TFIIA"/>
    <property type="match status" value="1"/>
</dbReference>
<proteinExistence type="inferred from homology"/>
<feature type="compositionally biased region" description="Low complexity" evidence="6">
    <location>
        <begin position="160"/>
        <end position="193"/>
    </location>
</feature>
<dbReference type="SUPFAM" id="SSF47396">
    <property type="entry name" value="Transcription factor IIA (TFIIA), alpha-helical domain"/>
    <property type="match status" value="1"/>
</dbReference>
<dbReference type="RefSeq" id="XP_007916657.1">
    <property type="nucleotide sequence ID" value="XM_007918466.1"/>
</dbReference>
<dbReference type="EMBL" id="KB933210">
    <property type="protein sequence ID" value="EON98565.1"/>
    <property type="molecule type" value="Genomic_DNA"/>
</dbReference>